<name>A0A2H0UI41_9BACT</name>
<dbReference type="AlphaFoldDB" id="A0A2H0UI41"/>
<evidence type="ECO:0008006" key="3">
    <source>
        <dbReference type="Google" id="ProtNLM"/>
    </source>
</evidence>
<gene>
    <name evidence="1" type="ORF">COU14_01035</name>
</gene>
<comment type="caution">
    <text evidence="1">The sequence shown here is derived from an EMBL/GenBank/DDBJ whole genome shotgun (WGS) entry which is preliminary data.</text>
</comment>
<proteinExistence type="predicted"/>
<accession>A0A2H0UI41</accession>
<dbReference type="EMBL" id="PFBG01000012">
    <property type="protein sequence ID" value="PIR86062.1"/>
    <property type="molecule type" value="Genomic_DNA"/>
</dbReference>
<organism evidence="1 2">
    <name type="scientific">Candidatus Kaiserbacteria bacterium CG10_big_fil_rev_8_21_14_0_10_44_10</name>
    <dbReference type="NCBI Taxonomy" id="1974606"/>
    <lineage>
        <taxon>Bacteria</taxon>
        <taxon>Candidatus Kaiseribacteriota</taxon>
    </lineage>
</organism>
<dbReference type="Proteomes" id="UP000229612">
    <property type="component" value="Unassembled WGS sequence"/>
</dbReference>
<dbReference type="InterPro" id="IPR011204">
    <property type="entry name" value="Virulence_RhuM-like"/>
</dbReference>
<evidence type="ECO:0000313" key="2">
    <source>
        <dbReference type="Proteomes" id="UP000229612"/>
    </source>
</evidence>
<dbReference type="PANTHER" id="PTHR35810:SF1">
    <property type="entry name" value="CYTOPLASMIC PROTEIN"/>
    <property type="match status" value="1"/>
</dbReference>
<evidence type="ECO:0000313" key="1">
    <source>
        <dbReference type="EMBL" id="PIR86062.1"/>
    </source>
</evidence>
<dbReference type="Pfam" id="PF13310">
    <property type="entry name" value="Virulence_RhuM"/>
    <property type="match status" value="1"/>
</dbReference>
<sequence length="89" mass="10172">METLQVQLEGGRSIKRRVKEYNLDVIIAVGYRINSVVGTQFRQWATRTLREHITKGDTLNRKRIANNYDAFMKAVGDMQTVLPAGVLIH</sequence>
<dbReference type="PANTHER" id="PTHR35810">
    <property type="entry name" value="CYTOPLASMIC PROTEIN-RELATED"/>
    <property type="match status" value="1"/>
</dbReference>
<protein>
    <recommendedName>
        <fullName evidence="3">Cell filamentation protein Fic</fullName>
    </recommendedName>
</protein>
<reference evidence="2" key="1">
    <citation type="submission" date="2017-09" db="EMBL/GenBank/DDBJ databases">
        <title>Depth-based differentiation of microbial function through sediment-hosted aquifers and enrichment of novel symbionts in the deep terrestrial subsurface.</title>
        <authorList>
            <person name="Probst A.J."/>
            <person name="Ladd B."/>
            <person name="Jarett J.K."/>
            <person name="Geller-Mcgrath D.E."/>
            <person name="Sieber C.M.K."/>
            <person name="Emerson J.B."/>
            <person name="Anantharaman K."/>
            <person name="Thomas B.C."/>
            <person name="Malmstrom R."/>
            <person name="Stieglmeier M."/>
            <person name="Klingl A."/>
            <person name="Woyke T."/>
            <person name="Ryan C.M."/>
            <person name="Banfield J.F."/>
        </authorList>
    </citation>
    <scope>NUCLEOTIDE SEQUENCE [LARGE SCALE GENOMIC DNA]</scope>
</reference>